<dbReference type="Pfam" id="PF20151">
    <property type="entry name" value="DUF6533"/>
    <property type="match status" value="1"/>
</dbReference>
<comment type="caution">
    <text evidence="3">The sequence shown here is derived from an EMBL/GenBank/DDBJ whole genome shotgun (WGS) entry which is preliminary data.</text>
</comment>
<feature type="domain" description="DUF6533" evidence="2">
    <location>
        <begin position="26"/>
        <end position="64"/>
    </location>
</feature>
<feature type="transmembrane region" description="Helical" evidence="1">
    <location>
        <begin position="57"/>
        <end position="76"/>
    </location>
</feature>
<evidence type="ECO:0000313" key="3">
    <source>
        <dbReference type="EMBL" id="CCA77504.1"/>
    </source>
</evidence>
<name>G4U1R1_SERID</name>
<dbReference type="OrthoDB" id="2958007at2759"/>
<keyword evidence="1" id="KW-1133">Transmembrane helix</keyword>
<feature type="transmembrane region" description="Helical" evidence="1">
    <location>
        <begin position="16"/>
        <end position="37"/>
    </location>
</feature>
<protein>
    <recommendedName>
        <fullName evidence="2">DUF6533 domain-containing protein</fullName>
    </recommendedName>
</protein>
<sequence length="84" mass="9547">MFALGRSGAVRGQIEYAFTSLHATFYVSAAAFMIWFWDILLNLDVEVSILWQRKGTIIKIIYALIWSFHATSAQSMDIQSHSFG</sequence>
<gene>
    <name evidence="3" type="ORF">PIIN_11481</name>
</gene>
<keyword evidence="1" id="KW-0812">Transmembrane</keyword>
<evidence type="ECO:0000259" key="2">
    <source>
        <dbReference type="Pfam" id="PF20151"/>
    </source>
</evidence>
<keyword evidence="1" id="KW-0472">Membrane</keyword>
<dbReference type="AlphaFoldDB" id="G4U1R1"/>
<dbReference type="EMBL" id="CAFZ01001668">
    <property type="protein sequence ID" value="CCA77504.1"/>
    <property type="molecule type" value="Genomic_DNA"/>
</dbReference>
<proteinExistence type="predicted"/>
<evidence type="ECO:0000313" key="4">
    <source>
        <dbReference type="Proteomes" id="UP000007148"/>
    </source>
</evidence>
<dbReference type="Proteomes" id="UP000007148">
    <property type="component" value="Unassembled WGS sequence"/>
</dbReference>
<dbReference type="InterPro" id="IPR045340">
    <property type="entry name" value="DUF6533"/>
</dbReference>
<keyword evidence="4" id="KW-1185">Reference proteome</keyword>
<organism evidence="3 4">
    <name type="scientific">Serendipita indica (strain DSM 11827)</name>
    <name type="common">Root endophyte fungus</name>
    <name type="synonym">Piriformospora indica</name>
    <dbReference type="NCBI Taxonomy" id="1109443"/>
    <lineage>
        <taxon>Eukaryota</taxon>
        <taxon>Fungi</taxon>
        <taxon>Dikarya</taxon>
        <taxon>Basidiomycota</taxon>
        <taxon>Agaricomycotina</taxon>
        <taxon>Agaricomycetes</taxon>
        <taxon>Sebacinales</taxon>
        <taxon>Serendipitaceae</taxon>
        <taxon>Serendipita</taxon>
    </lineage>
</organism>
<dbReference type="HOGENOM" id="CLU_2528296_0_0_1"/>
<reference evidence="3 4" key="1">
    <citation type="journal article" date="2011" name="PLoS Pathog.">
        <title>Endophytic Life Strategies Decoded by Genome and Transcriptome Analyses of the Mutualistic Root Symbiont Piriformospora indica.</title>
        <authorList>
            <person name="Zuccaro A."/>
            <person name="Lahrmann U."/>
            <person name="Guldener U."/>
            <person name="Langen G."/>
            <person name="Pfiffi S."/>
            <person name="Biedenkopf D."/>
            <person name="Wong P."/>
            <person name="Samans B."/>
            <person name="Grimm C."/>
            <person name="Basiewicz M."/>
            <person name="Murat C."/>
            <person name="Martin F."/>
            <person name="Kogel K.H."/>
        </authorList>
    </citation>
    <scope>NUCLEOTIDE SEQUENCE [LARGE SCALE GENOMIC DNA]</scope>
    <source>
        <strain evidence="3 4">DSM 11827</strain>
    </source>
</reference>
<dbReference type="InParanoid" id="G4U1R1"/>
<accession>G4U1R1</accession>
<evidence type="ECO:0000256" key="1">
    <source>
        <dbReference type="SAM" id="Phobius"/>
    </source>
</evidence>